<dbReference type="Proteomes" id="UP000031866">
    <property type="component" value="Chromosome"/>
</dbReference>
<keyword evidence="11 13" id="KW-0472">Membrane</keyword>
<evidence type="ECO:0000256" key="4">
    <source>
        <dbReference type="ARBA" id="ARBA00020268"/>
    </source>
</evidence>
<gene>
    <name evidence="14" type="ORF">LF65_02828</name>
</gene>
<reference evidence="15" key="1">
    <citation type="submission" date="2014-12" db="EMBL/GenBank/DDBJ databases">
        <title>Genome sequence of Clostridium beijerinckii strain 59B.</title>
        <authorList>
            <person name="Little G.T."/>
            <person name="Minton N.P."/>
        </authorList>
    </citation>
    <scope>NUCLEOTIDE SEQUENCE [LARGE SCALE GENOMIC DNA]</scope>
    <source>
        <strain evidence="15">59B</strain>
    </source>
</reference>
<evidence type="ECO:0000256" key="11">
    <source>
        <dbReference type="ARBA" id="ARBA00023136"/>
    </source>
</evidence>
<evidence type="ECO:0000256" key="5">
    <source>
        <dbReference type="ARBA" id="ARBA00022448"/>
    </source>
</evidence>
<evidence type="ECO:0000256" key="8">
    <source>
        <dbReference type="ARBA" id="ARBA00022692"/>
    </source>
</evidence>
<dbReference type="STRING" id="1520.LF65_02828"/>
<feature type="transmembrane region" description="Helical" evidence="13">
    <location>
        <begin position="169"/>
        <end position="192"/>
    </location>
</feature>
<dbReference type="InterPro" id="IPR002528">
    <property type="entry name" value="MATE_fam"/>
</dbReference>
<keyword evidence="8 13" id="KW-0812">Transmembrane</keyword>
<keyword evidence="9 13" id="KW-1133">Transmembrane helix</keyword>
<accession>A0A0B5QME4</accession>
<dbReference type="CDD" id="cd13138">
    <property type="entry name" value="MATE_yoeA_like"/>
    <property type="match status" value="1"/>
</dbReference>
<dbReference type="GO" id="GO:0015297">
    <property type="term" value="F:antiporter activity"/>
    <property type="evidence" value="ECO:0007669"/>
    <property type="project" value="UniProtKB-KW"/>
</dbReference>
<dbReference type="AlphaFoldDB" id="A0A0B5QME4"/>
<comment type="function">
    <text evidence="1">Multidrug efflux pump.</text>
</comment>
<dbReference type="GO" id="GO:0006811">
    <property type="term" value="P:monoatomic ion transport"/>
    <property type="evidence" value="ECO:0007669"/>
    <property type="project" value="UniProtKB-KW"/>
</dbReference>
<keyword evidence="7" id="KW-1003">Cell membrane</keyword>
<proteinExistence type="inferred from homology"/>
<keyword evidence="5" id="KW-0813">Transport</keyword>
<dbReference type="RefSeq" id="WP_041896831.1">
    <property type="nucleotide sequence ID" value="NZ_CP010086.2"/>
</dbReference>
<evidence type="ECO:0000256" key="6">
    <source>
        <dbReference type="ARBA" id="ARBA00022449"/>
    </source>
</evidence>
<comment type="similarity">
    <text evidence="3">Belongs to the multi antimicrobial extrusion (MATE) (TC 2.A.66.1) family.</text>
</comment>
<keyword evidence="10" id="KW-0406">Ion transport</keyword>
<sequence length="464" mass="49596">MSVKYVHDMTEGNEVSHIIKFTWPMLIGNVFQQFYNLIDSIVVGKFVGANALASVGACGSLSFLFFSVCLGLSVGIGIIISQYFGAKKEEQVKRAIANSTYVIGASGVVMSILGVVFARQVLQLLNTPPEILNDSVAFLRIASGGMIAVAAYNAIAAILRALGDSSTPLVFLIISCAINVVLDLIFVLKFGLGVSGTAYATVISQACAAIGCLVFALIKNPYFKLKKEHWKISESIITKCIRIGVPVAAQNSLIAVSLVALQSVVNGFGEIAVAAFTATSRVEQLIQQPFNSLGAAMSTFAGQNMGANKLDRVKKGYHKSILIVAGFSLLAFLAAQFGGHAIMEVFVKDESVINLGDKAIRITSCAYFPLGMIYVTRGVLNGTGDAFYAMVNGFVEVAGRVGFSSGLAMIPFLGVWSVWVTSGLTWTITAIASVIRYRQGKWQDKSIVKPVEKTIEYKKCAEGK</sequence>
<dbReference type="GO" id="GO:0042910">
    <property type="term" value="F:xenobiotic transmembrane transporter activity"/>
    <property type="evidence" value="ECO:0007669"/>
    <property type="project" value="InterPro"/>
</dbReference>
<feature type="transmembrane region" description="Helical" evidence="13">
    <location>
        <begin position="321"/>
        <end position="339"/>
    </location>
</feature>
<dbReference type="PANTHER" id="PTHR43298:SF2">
    <property type="entry name" value="FMN_FAD EXPORTER YEEO-RELATED"/>
    <property type="match status" value="1"/>
</dbReference>
<evidence type="ECO:0000256" key="10">
    <source>
        <dbReference type="ARBA" id="ARBA00023065"/>
    </source>
</evidence>
<evidence type="ECO:0000256" key="12">
    <source>
        <dbReference type="ARBA" id="ARBA00031636"/>
    </source>
</evidence>
<dbReference type="EMBL" id="CP010086">
    <property type="protein sequence ID" value="AJG99401.1"/>
    <property type="molecule type" value="Genomic_DNA"/>
</dbReference>
<comment type="subcellular location">
    <subcellularLocation>
        <location evidence="2">Cell membrane</location>
        <topology evidence="2">Multi-pass membrane protein</topology>
    </subcellularLocation>
</comment>
<evidence type="ECO:0000256" key="7">
    <source>
        <dbReference type="ARBA" id="ARBA00022475"/>
    </source>
</evidence>
<evidence type="ECO:0000256" key="13">
    <source>
        <dbReference type="SAM" id="Phobius"/>
    </source>
</evidence>
<feature type="transmembrane region" description="Helical" evidence="13">
    <location>
        <begin position="198"/>
        <end position="218"/>
    </location>
</feature>
<dbReference type="KEGG" id="cbei:LF65_02828"/>
<dbReference type="InterPro" id="IPR050222">
    <property type="entry name" value="MATE_MdtK"/>
</dbReference>
<protein>
    <recommendedName>
        <fullName evidence="4">Probable multidrug resistance protein NorM</fullName>
    </recommendedName>
    <alternativeName>
        <fullName evidence="12">Multidrug-efflux transporter</fullName>
    </alternativeName>
</protein>
<dbReference type="InterPro" id="IPR048279">
    <property type="entry name" value="MdtK-like"/>
</dbReference>
<keyword evidence="6" id="KW-0050">Antiport</keyword>
<dbReference type="Pfam" id="PF01554">
    <property type="entry name" value="MatE"/>
    <property type="match status" value="2"/>
</dbReference>
<dbReference type="OrthoDB" id="9776324at2"/>
<evidence type="ECO:0000256" key="3">
    <source>
        <dbReference type="ARBA" id="ARBA00010199"/>
    </source>
</evidence>
<evidence type="ECO:0000313" key="14">
    <source>
        <dbReference type="EMBL" id="AJG99401.1"/>
    </source>
</evidence>
<evidence type="ECO:0000256" key="2">
    <source>
        <dbReference type="ARBA" id="ARBA00004651"/>
    </source>
</evidence>
<dbReference type="GO" id="GO:0005886">
    <property type="term" value="C:plasma membrane"/>
    <property type="evidence" value="ECO:0007669"/>
    <property type="project" value="UniProtKB-SubCell"/>
</dbReference>
<organism evidence="14 15">
    <name type="scientific">Clostridium beijerinckii</name>
    <name type="common">Clostridium MP</name>
    <dbReference type="NCBI Taxonomy" id="1520"/>
    <lineage>
        <taxon>Bacteria</taxon>
        <taxon>Bacillati</taxon>
        <taxon>Bacillota</taxon>
        <taxon>Clostridia</taxon>
        <taxon>Eubacteriales</taxon>
        <taxon>Clostridiaceae</taxon>
        <taxon>Clostridium</taxon>
    </lineage>
</organism>
<feature type="transmembrane region" description="Helical" evidence="13">
    <location>
        <begin position="63"/>
        <end position="84"/>
    </location>
</feature>
<dbReference type="NCBIfam" id="TIGR00797">
    <property type="entry name" value="matE"/>
    <property type="match status" value="1"/>
</dbReference>
<dbReference type="PIRSF" id="PIRSF006603">
    <property type="entry name" value="DinF"/>
    <property type="match status" value="1"/>
</dbReference>
<feature type="transmembrane region" description="Helical" evidence="13">
    <location>
        <begin position="96"/>
        <end position="117"/>
    </location>
</feature>
<evidence type="ECO:0000256" key="1">
    <source>
        <dbReference type="ARBA" id="ARBA00003408"/>
    </source>
</evidence>
<feature type="transmembrane region" description="Helical" evidence="13">
    <location>
        <begin position="416"/>
        <end position="435"/>
    </location>
</feature>
<feature type="transmembrane region" description="Helical" evidence="13">
    <location>
        <begin position="137"/>
        <end position="162"/>
    </location>
</feature>
<name>A0A0B5QME4_CLOBE</name>
<evidence type="ECO:0000313" key="15">
    <source>
        <dbReference type="Proteomes" id="UP000031866"/>
    </source>
</evidence>
<evidence type="ECO:0000256" key="9">
    <source>
        <dbReference type="ARBA" id="ARBA00022989"/>
    </source>
</evidence>
<dbReference type="PANTHER" id="PTHR43298">
    <property type="entry name" value="MULTIDRUG RESISTANCE PROTEIN NORM-RELATED"/>
    <property type="match status" value="1"/>
</dbReference>